<dbReference type="RefSeq" id="WP_168149236.1">
    <property type="nucleotide sequence ID" value="NZ_JAAVXB010000010.1"/>
</dbReference>
<dbReference type="Proteomes" id="UP000653472">
    <property type="component" value="Unassembled WGS sequence"/>
</dbReference>
<organism evidence="2 3">
    <name type="scientific">Solimonas marina</name>
    <dbReference type="NCBI Taxonomy" id="2714601"/>
    <lineage>
        <taxon>Bacteria</taxon>
        <taxon>Pseudomonadati</taxon>
        <taxon>Pseudomonadota</taxon>
        <taxon>Gammaproteobacteria</taxon>
        <taxon>Nevskiales</taxon>
        <taxon>Nevskiaceae</taxon>
        <taxon>Solimonas</taxon>
    </lineage>
</organism>
<gene>
    <name evidence="2" type="ORF">G7Y82_16525</name>
</gene>
<keyword evidence="1" id="KW-1277">Toxin-antitoxin system</keyword>
<comment type="caution">
    <text evidence="2">The sequence shown here is derived from an EMBL/GenBank/DDBJ whole genome shotgun (WGS) entry which is preliminary data.</text>
</comment>
<dbReference type="Pfam" id="PF07362">
    <property type="entry name" value="CcdA"/>
    <property type="match status" value="1"/>
</dbReference>
<evidence type="ECO:0000313" key="3">
    <source>
        <dbReference type="Proteomes" id="UP000653472"/>
    </source>
</evidence>
<sequence length="83" mass="9544">MTITNKLPSRKRAVNLFLNEELVKQAQAMTDNLSAQVESMLATFVQQQQQLVDARANRLRRSTEAWNRYAEKHGSFADEFSTL</sequence>
<accession>A0A969WD67</accession>
<dbReference type="AlphaFoldDB" id="A0A969WD67"/>
<name>A0A969WD67_9GAMM</name>
<evidence type="ECO:0000256" key="1">
    <source>
        <dbReference type="ARBA" id="ARBA00022649"/>
    </source>
</evidence>
<reference evidence="2" key="1">
    <citation type="submission" date="2020-03" db="EMBL/GenBank/DDBJ databases">
        <title>Solimonas marina sp. nov., isolated from deep seawater of the Pacific Ocean.</title>
        <authorList>
            <person name="Liu X."/>
            <person name="Lai Q."/>
            <person name="Sun F."/>
            <person name="Gai Y."/>
            <person name="Li G."/>
            <person name="Shao Z."/>
        </authorList>
    </citation>
    <scope>NUCLEOTIDE SEQUENCE</scope>
    <source>
        <strain evidence="2">C16B3</strain>
    </source>
</reference>
<proteinExistence type="predicted"/>
<protein>
    <submittedName>
        <fullName evidence="2">Type II toxin-antitoxin system CcdA family antitoxin</fullName>
    </submittedName>
</protein>
<dbReference type="EMBL" id="JAAVXB010000010">
    <property type="protein sequence ID" value="NKF23920.1"/>
    <property type="molecule type" value="Genomic_DNA"/>
</dbReference>
<dbReference type="InterPro" id="IPR009956">
    <property type="entry name" value="Post-segregation_anti-tox_CcdA"/>
</dbReference>
<evidence type="ECO:0000313" key="2">
    <source>
        <dbReference type="EMBL" id="NKF23920.1"/>
    </source>
</evidence>
<keyword evidence="3" id="KW-1185">Reference proteome</keyword>